<dbReference type="AlphaFoldDB" id="A0A9N8W794"/>
<dbReference type="Gene3D" id="3.40.525.10">
    <property type="entry name" value="CRAL-TRIO lipid binding domain"/>
    <property type="match status" value="1"/>
</dbReference>
<protein>
    <submittedName>
        <fullName evidence="3">9610_t:CDS:1</fullName>
    </submittedName>
</protein>
<dbReference type="PANTHER" id="PTHR46590:SF4">
    <property type="entry name" value="CRAL-TRIO DOMAIN-CONTAINING PROTEIN"/>
    <property type="match status" value="1"/>
</dbReference>
<dbReference type="Proteomes" id="UP000789706">
    <property type="component" value="Unassembled WGS sequence"/>
</dbReference>
<accession>A0A9N8W794</accession>
<dbReference type="InterPro" id="IPR001251">
    <property type="entry name" value="CRAL-TRIO_dom"/>
</dbReference>
<dbReference type="Pfam" id="PF00650">
    <property type="entry name" value="CRAL_TRIO"/>
    <property type="match status" value="1"/>
</dbReference>
<feature type="transmembrane region" description="Helical" evidence="1">
    <location>
        <begin position="404"/>
        <end position="422"/>
    </location>
</feature>
<proteinExistence type="predicted"/>
<dbReference type="InterPro" id="IPR036865">
    <property type="entry name" value="CRAL-TRIO_dom_sf"/>
</dbReference>
<dbReference type="OrthoDB" id="75724at2759"/>
<gene>
    <name evidence="3" type="ORF">DEBURN_LOCUS3413</name>
</gene>
<keyword evidence="1" id="KW-0812">Transmembrane</keyword>
<dbReference type="InterPro" id="IPR052432">
    <property type="entry name" value="PITP/CRAL-TRIO"/>
</dbReference>
<name>A0A9N8W794_9GLOM</name>
<evidence type="ECO:0000313" key="4">
    <source>
        <dbReference type="Proteomes" id="UP000789706"/>
    </source>
</evidence>
<keyword evidence="1" id="KW-0472">Membrane</keyword>
<evidence type="ECO:0000313" key="3">
    <source>
        <dbReference type="EMBL" id="CAG8476192.1"/>
    </source>
</evidence>
<reference evidence="3" key="1">
    <citation type="submission" date="2021-06" db="EMBL/GenBank/DDBJ databases">
        <authorList>
            <person name="Kallberg Y."/>
            <person name="Tangrot J."/>
            <person name="Rosling A."/>
        </authorList>
    </citation>
    <scope>NUCLEOTIDE SEQUENCE</scope>
    <source>
        <strain evidence="3">AZ414A</strain>
    </source>
</reference>
<keyword evidence="1" id="KW-1133">Transmembrane helix</keyword>
<comment type="caution">
    <text evidence="3">The sequence shown here is derived from an EMBL/GenBank/DDBJ whole genome shotgun (WGS) entry which is preliminary data.</text>
</comment>
<keyword evidence="4" id="KW-1185">Reference proteome</keyword>
<organism evidence="3 4">
    <name type="scientific">Diversispora eburnea</name>
    <dbReference type="NCBI Taxonomy" id="1213867"/>
    <lineage>
        <taxon>Eukaryota</taxon>
        <taxon>Fungi</taxon>
        <taxon>Fungi incertae sedis</taxon>
        <taxon>Mucoromycota</taxon>
        <taxon>Glomeromycotina</taxon>
        <taxon>Glomeromycetes</taxon>
        <taxon>Diversisporales</taxon>
        <taxon>Diversisporaceae</taxon>
        <taxon>Diversispora</taxon>
    </lineage>
</organism>
<feature type="domain" description="CRAL-TRIO" evidence="2">
    <location>
        <begin position="103"/>
        <end position="184"/>
    </location>
</feature>
<dbReference type="SUPFAM" id="SSF46938">
    <property type="entry name" value="CRAL/TRIO N-terminal domain"/>
    <property type="match status" value="1"/>
</dbReference>
<dbReference type="SUPFAM" id="SSF52087">
    <property type="entry name" value="CRAL/TRIO domain"/>
    <property type="match status" value="1"/>
</dbReference>
<dbReference type="PANTHER" id="PTHR46590">
    <property type="entry name" value="PHOSPHATIDYLINOSITOL TRANSFER PROTEIN CSR1-RELATED"/>
    <property type="match status" value="1"/>
</dbReference>
<evidence type="ECO:0000256" key="1">
    <source>
        <dbReference type="SAM" id="Phobius"/>
    </source>
</evidence>
<sequence>MNIGEKIIQFKALYKEYDSVIDDLRIALLDFLHELQEELDLVFIQVERIRQYLDDRGTLFRFLRRANFDFDNALRELMVDIRWRIDNNVDSLAIQDIHPLLMEKGLFFIHKTDRFNRPCAIFSLRKYVREDGFPTIDEIKKYIIFNAEVIRRLLFDRSRESRDGPVLQYVILLDLKGAGVSTLDSLNRIFFPSEKELLNYFDEENLLIEHGGLDECEYNLEICETFQYYGNPKPLLQIPKPLSRVTSFDSLHEVFFSAHTSPYHSRPSTPYYMTPLSSRPSTPYPSRPASPGQDYVSVPNWLKMTPRANPFFSTFNDSRPNIVTPKPMRSRQQFQFTEINPESSAITSHNHHSNYSNHNGFISPMTPIHSIHPIHQNHINNIVYLLLRLYTKLKHNSQRMLRRFLARRVTGVIYYLVMVVILRGGLANEFWKLLTQQISMQLGWNVNTTTALTTAALSAALNGRTGNRLLGF</sequence>
<dbReference type="InterPro" id="IPR036273">
    <property type="entry name" value="CRAL/TRIO_N_dom_sf"/>
</dbReference>
<dbReference type="EMBL" id="CAJVPK010000217">
    <property type="protein sequence ID" value="CAG8476192.1"/>
    <property type="molecule type" value="Genomic_DNA"/>
</dbReference>
<evidence type="ECO:0000259" key="2">
    <source>
        <dbReference type="Pfam" id="PF00650"/>
    </source>
</evidence>